<organism evidence="1 2">
    <name type="scientific">Streptomyces achmelvichensis</name>
    <dbReference type="NCBI Taxonomy" id="3134111"/>
    <lineage>
        <taxon>Bacteria</taxon>
        <taxon>Bacillati</taxon>
        <taxon>Actinomycetota</taxon>
        <taxon>Actinomycetes</taxon>
        <taxon>Kitasatosporales</taxon>
        <taxon>Streptomycetaceae</taxon>
        <taxon>Streptomyces</taxon>
    </lineage>
</organism>
<proteinExistence type="predicted"/>
<keyword evidence="2" id="KW-1185">Reference proteome</keyword>
<comment type="caution">
    <text evidence="1">The sequence shown here is derived from an EMBL/GenBank/DDBJ whole genome shotgun (WGS) entry which is preliminary data.</text>
</comment>
<reference evidence="1" key="1">
    <citation type="submission" date="2024-03" db="EMBL/GenBank/DDBJ databases">
        <title>Novel Streptomyces species of biotechnological and ecological value are a feature of Machair soil.</title>
        <authorList>
            <person name="Prole J.R."/>
            <person name="Goodfellow M."/>
            <person name="Allenby N."/>
            <person name="Ward A.C."/>
        </authorList>
    </citation>
    <scope>NUCLEOTIDE SEQUENCE</scope>
    <source>
        <strain evidence="1">MS2.AVA.5</strain>
    </source>
</reference>
<protein>
    <submittedName>
        <fullName evidence="1">STAS domain-containing protein</fullName>
    </submittedName>
</protein>
<name>A0ACC6Q603_9ACTN</name>
<dbReference type="EMBL" id="JBBKAJ010000022">
    <property type="protein sequence ID" value="MEJ8639183.1"/>
    <property type="molecule type" value="Genomic_DNA"/>
</dbReference>
<dbReference type="Proteomes" id="UP001377168">
    <property type="component" value="Unassembled WGS sequence"/>
</dbReference>
<gene>
    <name evidence="1" type="ORF">WKI67_38140</name>
</gene>
<evidence type="ECO:0000313" key="1">
    <source>
        <dbReference type="EMBL" id="MEJ8639183.1"/>
    </source>
</evidence>
<sequence length="138" mass="14044">MASPSSSYGDQAPDRHGSSPACDSRLAVTVTTGESGRSRVVVVGEIDLEEAPAFRVALDSALGAATGLDLDLTRVSFCDCSCLRVLMEVHYAALASGRTVAVSDASRCVWRLLDLTGTGELLTVAGSGPLTGAGEGGV</sequence>
<evidence type="ECO:0000313" key="2">
    <source>
        <dbReference type="Proteomes" id="UP001377168"/>
    </source>
</evidence>
<accession>A0ACC6Q603</accession>